<reference evidence="7" key="1">
    <citation type="journal article" date="2021" name="PeerJ">
        <title>Extensive microbial diversity within the chicken gut microbiome revealed by metagenomics and culture.</title>
        <authorList>
            <person name="Gilroy R."/>
            <person name="Ravi A."/>
            <person name="Getino M."/>
            <person name="Pursley I."/>
            <person name="Horton D.L."/>
            <person name="Alikhan N.F."/>
            <person name="Baker D."/>
            <person name="Gharbi K."/>
            <person name="Hall N."/>
            <person name="Watson M."/>
            <person name="Adriaenssens E.M."/>
            <person name="Foster-Nyarko E."/>
            <person name="Jarju S."/>
            <person name="Secka A."/>
            <person name="Antonio M."/>
            <person name="Oren A."/>
            <person name="Chaudhuri R.R."/>
            <person name="La Ragione R."/>
            <person name="Hildebrand F."/>
            <person name="Pallen M.J."/>
        </authorList>
    </citation>
    <scope>NUCLEOTIDE SEQUENCE</scope>
    <source>
        <strain evidence="7">ChiBcec1-1630</strain>
    </source>
</reference>
<organism evidence="7 8">
    <name type="scientific">Candidatus Eisenbergiella intestinigallinarum</name>
    <dbReference type="NCBI Taxonomy" id="2838549"/>
    <lineage>
        <taxon>Bacteria</taxon>
        <taxon>Bacillati</taxon>
        <taxon>Bacillota</taxon>
        <taxon>Clostridia</taxon>
        <taxon>Lachnospirales</taxon>
        <taxon>Lachnospiraceae</taxon>
        <taxon>Eisenbergiella</taxon>
    </lineage>
</organism>
<feature type="transmembrane region" description="Helical" evidence="6">
    <location>
        <begin position="299"/>
        <end position="321"/>
    </location>
</feature>
<dbReference type="InterPro" id="IPR050222">
    <property type="entry name" value="MATE_MdtK"/>
</dbReference>
<dbReference type="NCBIfam" id="TIGR00797">
    <property type="entry name" value="matE"/>
    <property type="match status" value="1"/>
</dbReference>
<dbReference type="GO" id="GO:0042910">
    <property type="term" value="F:xenobiotic transmembrane transporter activity"/>
    <property type="evidence" value="ECO:0007669"/>
    <property type="project" value="InterPro"/>
</dbReference>
<evidence type="ECO:0000313" key="7">
    <source>
        <dbReference type="EMBL" id="HJC87702.1"/>
    </source>
</evidence>
<feature type="transmembrane region" description="Helical" evidence="6">
    <location>
        <begin position="193"/>
        <end position="217"/>
    </location>
</feature>
<feature type="transmembrane region" description="Helical" evidence="6">
    <location>
        <begin position="223"/>
        <end position="239"/>
    </location>
</feature>
<feature type="transmembrane region" description="Helical" evidence="6">
    <location>
        <begin position="38"/>
        <end position="60"/>
    </location>
</feature>
<evidence type="ECO:0000256" key="5">
    <source>
        <dbReference type="ARBA" id="ARBA00031636"/>
    </source>
</evidence>
<comment type="function">
    <text evidence="1">Multidrug efflux pump.</text>
</comment>
<keyword evidence="6" id="KW-0812">Transmembrane</keyword>
<dbReference type="AlphaFoldDB" id="A0A9D2TR73"/>
<keyword evidence="6" id="KW-0472">Membrane</keyword>
<dbReference type="GO" id="GO:0015297">
    <property type="term" value="F:antiporter activity"/>
    <property type="evidence" value="ECO:0007669"/>
    <property type="project" value="InterPro"/>
</dbReference>
<dbReference type="PANTHER" id="PTHR43298:SF2">
    <property type="entry name" value="FMN_FAD EXPORTER YEEO-RELATED"/>
    <property type="match status" value="1"/>
</dbReference>
<reference evidence="7" key="2">
    <citation type="submission" date="2021-04" db="EMBL/GenBank/DDBJ databases">
        <authorList>
            <person name="Gilroy R."/>
        </authorList>
    </citation>
    <scope>NUCLEOTIDE SEQUENCE</scope>
    <source>
        <strain evidence="7">ChiBcec1-1630</strain>
    </source>
</reference>
<evidence type="ECO:0000256" key="3">
    <source>
        <dbReference type="ARBA" id="ARBA00020268"/>
    </source>
</evidence>
<feature type="transmembrane region" description="Helical" evidence="6">
    <location>
        <begin position="80"/>
        <end position="101"/>
    </location>
</feature>
<name>A0A9D2TR73_9FIRM</name>
<dbReference type="Proteomes" id="UP000823922">
    <property type="component" value="Unassembled WGS sequence"/>
</dbReference>
<feature type="transmembrane region" description="Helical" evidence="6">
    <location>
        <begin position="138"/>
        <end position="158"/>
    </location>
</feature>
<protein>
    <recommendedName>
        <fullName evidence="3">Probable multidrug resistance protein NorM</fullName>
    </recommendedName>
    <alternativeName>
        <fullName evidence="5">Multidrug-efflux transporter</fullName>
    </alternativeName>
</protein>
<evidence type="ECO:0000256" key="2">
    <source>
        <dbReference type="ARBA" id="ARBA00010199"/>
    </source>
</evidence>
<feature type="transmembrane region" description="Helical" evidence="6">
    <location>
        <begin position="363"/>
        <end position="383"/>
    </location>
</feature>
<dbReference type="GO" id="GO:0005886">
    <property type="term" value="C:plasma membrane"/>
    <property type="evidence" value="ECO:0007669"/>
    <property type="project" value="TreeGrafter"/>
</dbReference>
<gene>
    <name evidence="7" type="ORF">H9926_06790</name>
</gene>
<feature type="non-terminal residue" evidence="7">
    <location>
        <position position="1"/>
    </location>
</feature>
<keyword evidence="6" id="KW-1133">Transmembrane helix</keyword>
<evidence type="ECO:0000313" key="8">
    <source>
        <dbReference type="Proteomes" id="UP000823922"/>
    </source>
</evidence>
<sequence length="390" mass="41639">EWLTFLMFGSVQGLTQGFSVIISQKFGAGQEGELRRAVFQAALLSVAVAVLLTALGQAALPAVLTWMGTPEEIRGLALLYLRFIYAGIPAAILYNTAAAVLRAVGDSRTPLRAMTVSSVCNIVLDLLFVLVLDMGIPGAAFSTVLAQLLSGICCLIGIRRIPGLSMRREDCRADRELIEQELRLGLPLCLQNMITSFGGLVVQSVINGFGVLFIAGYTAANKLYGLLEIAASSYGYAMSSYAGQNMGAGKRKRIGAGLRAANLIGTATAYLMSAVMILFGKPILSCFLTGDAATVEAALAIGFRFLCVLAAFFPLLYILYITRACVQGMGDGVFPMLSSAAQLVMRVGCALLLTRLIGESGVFFGEIMAWAGADLLLVGRYFYLERKIEK</sequence>
<evidence type="ECO:0000256" key="6">
    <source>
        <dbReference type="SAM" id="Phobius"/>
    </source>
</evidence>
<dbReference type="Pfam" id="PF01554">
    <property type="entry name" value="MatE"/>
    <property type="match status" value="2"/>
</dbReference>
<feature type="transmembrane region" description="Helical" evidence="6">
    <location>
        <begin position="260"/>
        <end position="279"/>
    </location>
</feature>
<proteinExistence type="inferred from homology"/>
<evidence type="ECO:0000256" key="4">
    <source>
        <dbReference type="ARBA" id="ARBA00022448"/>
    </source>
</evidence>
<keyword evidence="4" id="KW-0813">Transport</keyword>
<feature type="transmembrane region" description="Helical" evidence="6">
    <location>
        <begin position="333"/>
        <end position="357"/>
    </location>
</feature>
<comment type="similarity">
    <text evidence="2">Belongs to the multi antimicrobial extrusion (MATE) (TC 2.A.66.1) family.</text>
</comment>
<accession>A0A9D2TR73</accession>
<dbReference type="EMBL" id="DWVS01000172">
    <property type="protein sequence ID" value="HJC87702.1"/>
    <property type="molecule type" value="Genomic_DNA"/>
</dbReference>
<evidence type="ECO:0000256" key="1">
    <source>
        <dbReference type="ARBA" id="ARBA00003408"/>
    </source>
</evidence>
<dbReference type="PANTHER" id="PTHR43298">
    <property type="entry name" value="MULTIDRUG RESISTANCE PROTEIN NORM-RELATED"/>
    <property type="match status" value="1"/>
</dbReference>
<feature type="transmembrane region" description="Helical" evidence="6">
    <location>
        <begin position="113"/>
        <end position="132"/>
    </location>
</feature>
<dbReference type="InterPro" id="IPR002528">
    <property type="entry name" value="MATE_fam"/>
</dbReference>
<comment type="caution">
    <text evidence="7">The sequence shown here is derived from an EMBL/GenBank/DDBJ whole genome shotgun (WGS) entry which is preliminary data.</text>
</comment>